<dbReference type="AlphaFoldDB" id="A0AAD7DW49"/>
<sequence>MSALRALQQLKLAAPRLRLAAVPLARLPLLAAATPVAARAFSASTSSRTAGPGPSTAQLAARLQEELKYEITAAEEAGTDGVPAFLADFRESGIWTIEDAQGNDEVFLTRTFGDENIRVMFSIADLQASEEDFEEEPEAEAPPTEMRVSLSITKTSSPAGLNVDLYCAEGALEPAMVSFFASGALARDLTIDADFKRRTLYVGPHFETLDSSLQESFKRFLVERDINAALARFIPEYAHWKEQREYVQWLEGVSKFVAA</sequence>
<name>A0AAD7DW49_MYCRO</name>
<proteinExistence type="predicted"/>
<evidence type="ECO:0000313" key="1">
    <source>
        <dbReference type="EMBL" id="KAJ7701136.1"/>
    </source>
</evidence>
<accession>A0AAD7DW49</accession>
<dbReference type="GO" id="GO:0005759">
    <property type="term" value="C:mitochondrial matrix"/>
    <property type="evidence" value="ECO:0007669"/>
    <property type="project" value="InterPro"/>
</dbReference>
<comment type="caution">
    <text evidence="1">The sequence shown here is derived from an EMBL/GenBank/DDBJ whole genome shotgun (WGS) entry which is preliminary data.</text>
</comment>
<organism evidence="1 2">
    <name type="scientific">Mycena rosella</name>
    <name type="common">Pink bonnet</name>
    <name type="synonym">Agaricus rosellus</name>
    <dbReference type="NCBI Taxonomy" id="1033263"/>
    <lineage>
        <taxon>Eukaryota</taxon>
        <taxon>Fungi</taxon>
        <taxon>Dikarya</taxon>
        <taxon>Basidiomycota</taxon>
        <taxon>Agaricomycotina</taxon>
        <taxon>Agaricomycetes</taxon>
        <taxon>Agaricomycetidae</taxon>
        <taxon>Agaricales</taxon>
        <taxon>Marasmiineae</taxon>
        <taxon>Mycenaceae</taxon>
        <taxon>Mycena</taxon>
    </lineage>
</organism>
<reference evidence="1" key="1">
    <citation type="submission" date="2023-03" db="EMBL/GenBank/DDBJ databases">
        <title>Massive genome expansion in bonnet fungi (Mycena s.s.) driven by repeated elements and novel gene families across ecological guilds.</title>
        <authorList>
            <consortium name="Lawrence Berkeley National Laboratory"/>
            <person name="Harder C.B."/>
            <person name="Miyauchi S."/>
            <person name="Viragh M."/>
            <person name="Kuo A."/>
            <person name="Thoen E."/>
            <person name="Andreopoulos B."/>
            <person name="Lu D."/>
            <person name="Skrede I."/>
            <person name="Drula E."/>
            <person name="Henrissat B."/>
            <person name="Morin E."/>
            <person name="Kohler A."/>
            <person name="Barry K."/>
            <person name="LaButti K."/>
            <person name="Morin E."/>
            <person name="Salamov A."/>
            <person name="Lipzen A."/>
            <person name="Mereny Z."/>
            <person name="Hegedus B."/>
            <person name="Baldrian P."/>
            <person name="Stursova M."/>
            <person name="Weitz H."/>
            <person name="Taylor A."/>
            <person name="Grigoriev I.V."/>
            <person name="Nagy L.G."/>
            <person name="Martin F."/>
            <person name="Kauserud H."/>
        </authorList>
    </citation>
    <scope>NUCLEOTIDE SEQUENCE</scope>
    <source>
        <strain evidence="1">CBHHK067</strain>
    </source>
</reference>
<dbReference type="InterPro" id="IPR036561">
    <property type="entry name" value="MAM33_sf"/>
</dbReference>
<dbReference type="Gene3D" id="3.10.280.10">
    <property type="entry name" value="Mitochondrial glycoprotein"/>
    <property type="match status" value="1"/>
</dbReference>
<gene>
    <name evidence="1" type="ORF">B0H17DRAFT_924776</name>
</gene>
<dbReference type="Proteomes" id="UP001221757">
    <property type="component" value="Unassembled WGS sequence"/>
</dbReference>
<protein>
    <submittedName>
        <fullName evidence="1">Mitochondrial glycoprotein</fullName>
    </submittedName>
</protein>
<dbReference type="Pfam" id="PF02330">
    <property type="entry name" value="MAM33"/>
    <property type="match status" value="1"/>
</dbReference>
<evidence type="ECO:0000313" key="2">
    <source>
        <dbReference type="Proteomes" id="UP001221757"/>
    </source>
</evidence>
<dbReference type="InterPro" id="IPR003428">
    <property type="entry name" value="MAM33"/>
</dbReference>
<dbReference type="PANTHER" id="PTHR10826">
    <property type="entry name" value="COMPLEMENT COMPONENT 1"/>
    <property type="match status" value="1"/>
</dbReference>
<dbReference type="PANTHER" id="PTHR10826:SF1">
    <property type="entry name" value="COMPLEMENT COMPONENT 1 Q SUBCOMPONENT-BINDING PROTEIN, MITOCHONDRIAL"/>
    <property type="match status" value="1"/>
</dbReference>
<dbReference type="SUPFAM" id="SSF54529">
    <property type="entry name" value="Mitochondrial glycoprotein MAM33-like"/>
    <property type="match status" value="1"/>
</dbReference>
<dbReference type="EMBL" id="JARKIE010000018">
    <property type="protein sequence ID" value="KAJ7701136.1"/>
    <property type="molecule type" value="Genomic_DNA"/>
</dbReference>
<keyword evidence="2" id="KW-1185">Reference proteome</keyword>
<dbReference type="GO" id="GO:0042256">
    <property type="term" value="P:cytosolic ribosome assembly"/>
    <property type="evidence" value="ECO:0007669"/>
    <property type="project" value="TreeGrafter"/>
</dbReference>